<evidence type="ECO:0000313" key="3">
    <source>
        <dbReference type="EMBL" id="MBB4003918.1"/>
    </source>
</evidence>
<evidence type="ECO:0000256" key="2">
    <source>
        <dbReference type="SAM" id="Phobius"/>
    </source>
</evidence>
<feature type="compositionally biased region" description="Low complexity" evidence="1">
    <location>
        <begin position="49"/>
        <end position="75"/>
    </location>
</feature>
<protein>
    <submittedName>
        <fullName evidence="3">Uncharacterized protein</fullName>
    </submittedName>
</protein>
<keyword evidence="2" id="KW-0812">Transmembrane</keyword>
<accession>A0A7W6MQF5</accession>
<reference evidence="3 4" key="1">
    <citation type="submission" date="2020-08" db="EMBL/GenBank/DDBJ databases">
        <title>Genomic Encyclopedia of Type Strains, Phase IV (KMG-IV): sequencing the most valuable type-strain genomes for metagenomic binning, comparative biology and taxonomic classification.</title>
        <authorList>
            <person name="Goeker M."/>
        </authorList>
    </citation>
    <scope>NUCLEOTIDE SEQUENCE [LARGE SCALE GENOMIC DNA]</scope>
    <source>
        <strain evidence="3 4">DSM 103570</strain>
    </source>
</reference>
<dbReference type="RefSeq" id="WP_183209401.1">
    <property type="nucleotide sequence ID" value="NZ_JAAAMM010000004.1"/>
</dbReference>
<dbReference type="EMBL" id="JACIEM010000004">
    <property type="protein sequence ID" value="MBB4003918.1"/>
    <property type="molecule type" value="Genomic_DNA"/>
</dbReference>
<feature type="region of interest" description="Disordered" evidence="1">
    <location>
        <begin position="44"/>
        <end position="75"/>
    </location>
</feature>
<name>A0A7W6MQF5_9HYPH</name>
<organism evidence="3 4">
    <name type="scientific">Aurantimonas endophytica</name>
    <dbReference type="NCBI Taxonomy" id="1522175"/>
    <lineage>
        <taxon>Bacteria</taxon>
        <taxon>Pseudomonadati</taxon>
        <taxon>Pseudomonadota</taxon>
        <taxon>Alphaproteobacteria</taxon>
        <taxon>Hyphomicrobiales</taxon>
        <taxon>Aurantimonadaceae</taxon>
        <taxon>Aurantimonas</taxon>
    </lineage>
</organism>
<sequence>MPEDYDYEDRSASDRSTAGYVVLAIVGLGITALIIYDLRSSGPADTSLPQQGAAAPQQASPASQMAPATPALNQP</sequence>
<dbReference type="Proteomes" id="UP000588647">
    <property type="component" value="Unassembled WGS sequence"/>
</dbReference>
<keyword evidence="2" id="KW-0472">Membrane</keyword>
<evidence type="ECO:0000313" key="4">
    <source>
        <dbReference type="Proteomes" id="UP000588647"/>
    </source>
</evidence>
<feature type="transmembrane region" description="Helical" evidence="2">
    <location>
        <begin position="20"/>
        <end position="38"/>
    </location>
</feature>
<keyword evidence="2" id="KW-1133">Transmembrane helix</keyword>
<proteinExistence type="predicted"/>
<evidence type="ECO:0000256" key="1">
    <source>
        <dbReference type="SAM" id="MobiDB-lite"/>
    </source>
</evidence>
<comment type="caution">
    <text evidence="3">The sequence shown here is derived from an EMBL/GenBank/DDBJ whole genome shotgun (WGS) entry which is preliminary data.</text>
</comment>
<dbReference type="AlphaFoldDB" id="A0A7W6MQF5"/>
<gene>
    <name evidence="3" type="ORF">GGR03_003006</name>
</gene>
<keyword evidence="4" id="KW-1185">Reference proteome</keyword>